<feature type="domain" description="Enoyl reductase (ER)" evidence="1">
    <location>
        <begin position="21"/>
        <end position="326"/>
    </location>
</feature>
<dbReference type="Pfam" id="PF13602">
    <property type="entry name" value="ADH_zinc_N_2"/>
    <property type="match status" value="1"/>
</dbReference>
<dbReference type="SUPFAM" id="SSF51735">
    <property type="entry name" value="NAD(P)-binding Rossmann-fold domains"/>
    <property type="match status" value="1"/>
</dbReference>
<dbReference type="InterPro" id="IPR036291">
    <property type="entry name" value="NAD(P)-bd_dom_sf"/>
</dbReference>
<gene>
    <name evidence="2" type="ORF">Poli38472_007504</name>
</gene>
<dbReference type="GO" id="GO:0016491">
    <property type="term" value="F:oxidoreductase activity"/>
    <property type="evidence" value="ECO:0007669"/>
    <property type="project" value="InterPro"/>
</dbReference>
<dbReference type="InterPro" id="IPR050700">
    <property type="entry name" value="YIM1/Zinc_Alcohol_DH_Fams"/>
</dbReference>
<dbReference type="CDD" id="cd05289">
    <property type="entry name" value="MDR_like_2"/>
    <property type="match status" value="1"/>
</dbReference>
<dbReference type="SMART" id="SM00829">
    <property type="entry name" value="PKS_ER"/>
    <property type="match status" value="1"/>
</dbReference>
<evidence type="ECO:0000313" key="3">
    <source>
        <dbReference type="Proteomes" id="UP000794436"/>
    </source>
</evidence>
<dbReference type="OrthoDB" id="3509362at2759"/>
<dbReference type="SUPFAM" id="SSF50129">
    <property type="entry name" value="GroES-like"/>
    <property type="match status" value="1"/>
</dbReference>
<dbReference type="AlphaFoldDB" id="A0A8K1FQD4"/>
<dbReference type="EMBL" id="SPLM01000003">
    <property type="protein sequence ID" value="TMW67832.1"/>
    <property type="molecule type" value="Genomic_DNA"/>
</dbReference>
<reference evidence="2" key="1">
    <citation type="submission" date="2019-03" db="EMBL/GenBank/DDBJ databases">
        <title>Long read genome sequence of the mycoparasitic Pythium oligandrum ATCC 38472 isolated from sugarbeet rhizosphere.</title>
        <authorList>
            <person name="Gaulin E."/>
        </authorList>
    </citation>
    <scope>NUCLEOTIDE SEQUENCE</scope>
    <source>
        <strain evidence="2">ATCC 38472_TT</strain>
    </source>
</reference>
<dbReference type="PANTHER" id="PTHR11695:SF294">
    <property type="entry name" value="RETICULON-4-INTERACTING PROTEIN 1, MITOCHONDRIAL"/>
    <property type="match status" value="1"/>
</dbReference>
<accession>A0A8K1FQD4</accession>
<protein>
    <recommendedName>
        <fullName evidence="1">Enoyl reductase (ER) domain-containing protein</fullName>
    </recommendedName>
</protein>
<organism evidence="2 3">
    <name type="scientific">Pythium oligandrum</name>
    <name type="common">Mycoparasitic fungus</name>
    <dbReference type="NCBI Taxonomy" id="41045"/>
    <lineage>
        <taxon>Eukaryota</taxon>
        <taxon>Sar</taxon>
        <taxon>Stramenopiles</taxon>
        <taxon>Oomycota</taxon>
        <taxon>Peronosporomycetes</taxon>
        <taxon>Pythiales</taxon>
        <taxon>Pythiaceae</taxon>
        <taxon>Pythium</taxon>
    </lineage>
</organism>
<name>A0A8K1FQD4_PYTOL</name>
<dbReference type="Gene3D" id="3.90.180.10">
    <property type="entry name" value="Medium-chain alcohol dehydrogenases, catalytic domain"/>
    <property type="match status" value="1"/>
</dbReference>
<dbReference type="InterPro" id="IPR020843">
    <property type="entry name" value="ER"/>
</dbReference>
<dbReference type="Pfam" id="PF08240">
    <property type="entry name" value="ADH_N"/>
    <property type="match status" value="1"/>
</dbReference>
<evidence type="ECO:0000313" key="2">
    <source>
        <dbReference type="EMBL" id="TMW67832.1"/>
    </source>
</evidence>
<proteinExistence type="predicted"/>
<dbReference type="Proteomes" id="UP000794436">
    <property type="component" value="Unassembled WGS sequence"/>
</dbReference>
<comment type="caution">
    <text evidence="2">The sequence shown here is derived from an EMBL/GenBank/DDBJ whole genome shotgun (WGS) entry which is preliminary data.</text>
</comment>
<dbReference type="InterPro" id="IPR013154">
    <property type="entry name" value="ADH-like_N"/>
</dbReference>
<keyword evidence="3" id="KW-1185">Reference proteome</keyword>
<dbReference type="PANTHER" id="PTHR11695">
    <property type="entry name" value="ALCOHOL DEHYDROGENASE RELATED"/>
    <property type="match status" value="1"/>
</dbReference>
<dbReference type="InterPro" id="IPR011032">
    <property type="entry name" value="GroES-like_sf"/>
</dbReference>
<dbReference type="Gene3D" id="3.40.50.720">
    <property type="entry name" value="NAD(P)-binding Rossmann-like Domain"/>
    <property type="match status" value="1"/>
</dbReference>
<evidence type="ECO:0000259" key="1">
    <source>
        <dbReference type="SMART" id="SM00829"/>
    </source>
</evidence>
<sequence length="334" mass="36021">MSSTAMTIPATFRGYVAQGFGPFEDNIILRSDLTQAPLQPTQVRIKMQAVATNPVDHAVVEMGHIFHPNAPTTEKPLRLGFEGVGTIVEVGKDVADFKVGDEVVTLSDFDCSGTFAEYHAVDATHLALKPKKVTLHQAAGLPLAGMTSYQALLSAKLTAGDRILIIGGSSAVGAVAIQIARALGASFVATTASTRNLEFVKTFGPDQIIDYTQEKWGDVLAPHSIDVIYDCNMEPESWAGDAQRVLKKNTGRFVTADPNYKPNESPIGATCTTVYATHNQEQLEFLLKLASEGKLHVPINSVHSFEELLEVLTFQKSKKAQGKLILDIVSTKSP</sequence>